<feature type="transmembrane region" description="Helical" evidence="1">
    <location>
        <begin position="79"/>
        <end position="100"/>
    </location>
</feature>
<keyword evidence="1" id="KW-0472">Membrane</keyword>
<dbReference type="EMBL" id="LGRX02019522">
    <property type="protein sequence ID" value="KAK3258455.1"/>
    <property type="molecule type" value="Genomic_DNA"/>
</dbReference>
<gene>
    <name evidence="2" type="ORF">CYMTET_32499</name>
</gene>
<comment type="caution">
    <text evidence="2">The sequence shown here is derived from an EMBL/GenBank/DDBJ whole genome shotgun (WGS) entry which is preliminary data.</text>
</comment>
<dbReference type="AlphaFoldDB" id="A0AAE0KS49"/>
<protein>
    <submittedName>
        <fullName evidence="2">Uncharacterized protein</fullName>
    </submittedName>
</protein>
<evidence type="ECO:0000256" key="1">
    <source>
        <dbReference type="SAM" id="Phobius"/>
    </source>
</evidence>
<name>A0AAE0KS49_9CHLO</name>
<dbReference type="Proteomes" id="UP001190700">
    <property type="component" value="Unassembled WGS sequence"/>
</dbReference>
<keyword evidence="3" id="KW-1185">Reference proteome</keyword>
<organism evidence="2 3">
    <name type="scientific">Cymbomonas tetramitiformis</name>
    <dbReference type="NCBI Taxonomy" id="36881"/>
    <lineage>
        <taxon>Eukaryota</taxon>
        <taxon>Viridiplantae</taxon>
        <taxon>Chlorophyta</taxon>
        <taxon>Pyramimonadophyceae</taxon>
        <taxon>Pyramimonadales</taxon>
        <taxon>Pyramimonadaceae</taxon>
        <taxon>Cymbomonas</taxon>
    </lineage>
</organism>
<proteinExistence type="predicted"/>
<accession>A0AAE0KS49</accession>
<sequence length="101" mass="10453">MSKALCLGAAVIDLVLGVVIIGFMLRERKAVRRHMLGAVDLGLVLKADVKGLVLEAAVKRIVRGAAVKGHILGAANIGLLLRAVIIGLVVKAVVIGLVVLC</sequence>
<reference evidence="2 3" key="1">
    <citation type="journal article" date="2015" name="Genome Biol. Evol.">
        <title>Comparative Genomics of a Bacterivorous Green Alga Reveals Evolutionary Causalities and Consequences of Phago-Mixotrophic Mode of Nutrition.</title>
        <authorList>
            <person name="Burns J.A."/>
            <person name="Paasch A."/>
            <person name="Narechania A."/>
            <person name="Kim E."/>
        </authorList>
    </citation>
    <scope>NUCLEOTIDE SEQUENCE [LARGE SCALE GENOMIC DNA]</scope>
    <source>
        <strain evidence="2 3">PLY_AMNH</strain>
    </source>
</reference>
<keyword evidence="1" id="KW-0812">Transmembrane</keyword>
<feature type="transmembrane region" description="Helical" evidence="1">
    <location>
        <begin position="6"/>
        <end position="25"/>
    </location>
</feature>
<evidence type="ECO:0000313" key="2">
    <source>
        <dbReference type="EMBL" id="KAK3258455.1"/>
    </source>
</evidence>
<keyword evidence="1" id="KW-1133">Transmembrane helix</keyword>
<evidence type="ECO:0000313" key="3">
    <source>
        <dbReference type="Proteomes" id="UP001190700"/>
    </source>
</evidence>